<dbReference type="InterPro" id="IPR050860">
    <property type="entry name" value="FeoB_GTPase"/>
</dbReference>
<dbReference type="SUPFAM" id="SSF52540">
    <property type="entry name" value="P-loop containing nucleoside triphosphate hydrolases"/>
    <property type="match status" value="1"/>
</dbReference>
<dbReference type="InterPro" id="IPR027417">
    <property type="entry name" value="P-loop_NTPase"/>
</dbReference>
<keyword evidence="6 16" id="KW-0812">Transmembrane</keyword>
<feature type="binding site" evidence="15">
    <location>
        <position position="25"/>
    </location>
    <ligand>
        <name>Mg(2+)</name>
        <dbReference type="ChEBI" id="CHEBI:18420"/>
        <label>2</label>
    </ligand>
</feature>
<feature type="transmembrane region" description="Helical" evidence="16">
    <location>
        <begin position="351"/>
        <end position="371"/>
    </location>
</feature>
<evidence type="ECO:0000256" key="12">
    <source>
        <dbReference type="ARBA" id="ARBA00023136"/>
    </source>
</evidence>
<evidence type="ECO:0000313" key="18">
    <source>
        <dbReference type="EMBL" id="VGO21771.1"/>
    </source>
</evidence>
<feature type="domain" description="FeoB-type G" evidence="17">
    <location>
        <begin position="3"/>
        <end position="165"/>
    </location>
</feature>
<keyword evidence="3" id="KW-1003">Cell membrane</keyword>
<feature type="transmembrane region" description="Helical" evidence="16">
    <location>
        <begin position="735"/>
        <end position="753"/>
    </location>
</feature>
<feature type="binding site" evidence="14">
    <location>
        <begin position="56"/>
        <end position="59"/>
    </location>
    <ligand>
        <name>GTP</name>
        <dbReference type="ChEBI" id="CHEBI:37565"/>
        <label>3</label>
    </ligand>
</feature>
<evidence type="ECO:0000256" key="15">
    <source>
        <dbReference type="PIRSR" id="PIRSR603373-2"/>
    </source>
</evidence>
<proteinExistence type="inferred from homology"/>
<accession>A0A6C2UR92</accession>
<dbReference type="InterPro" id="IPR011642">
    <property type="entry name" value="Gate_dom"/>
</dbReference>
<dbReference type="NCBIfam" id="TIGR00437">
    <property type="entry name" value="feoB"/>
    <property type="match status" value="1"/>
</dbReference>
<evidence type="ECO:0000256" key="13">
    <source>
        <dbReference type="NCBIfam" id="TIGR00437"/>
    </source>
</evidence>
<keyword evidence="11 14" id="KW-0342">GTP-binding</keyword>
<reference evidence="18 19" key="1">
    <citation type="submission" date="2019-04" db="EMBL/GenBank/DDBJ databases">
        <authorList>
            <person name="Van Vliet M D."/>
        </authorList>
    </citation>
    <scope>NUCLEOTIDE SEQUENCE [LARGE SCALE GENOMIC DNA]</scope>
    <source>
        <strain evidence="18 19">F21</strain>
    </source>
</reference>
<evidence type="ECO:0000256" key="7">
    <source>
        <dbReference type="ARBA" id="ARBA00022741"/>
    </source>
</evidence>
<dbReference type="Pfam" id="PF07670">
    <property type="entry name" value="Gate"/>
    <property type="match status" value="2"/>
</dbReference>
<feature type="transmembrane region" description="Helical" evidence="16">
    <location>
        <begin position="391"/>
        <end position="413"/>
    </location>
</feature>
<dbReference type="InterPro" id="IPR005225">
    <property type="entry name" value="Small_GTP-bd"/>
</dbReference>
<feature type="binding site" evidence="15">
    <location>
        <position position="22"/>
    </location>
    <ligand>
        <name>Mg(2+)</name>
        <dbReference type="ChEBI" id="CHEBI:18420"/>
        <label>1</label>
    </ligand>
</feature>
<dbReference type="Pfam" id="PF17910">
    <property type="entry name" value="FeoB_Cyto"/>
    <property type="match status" value="1"/>
</dbReference>
<dbReference type="NCBIfam" id="NF007105">
    <property type="entry name" value="PRK09554.1"/>
    <property type="match status" value="1"/>
</dbReference>
<dbReference type="InterPro" id="IPR041069">
    <property type="entry name" value="FeoB_Cyto"/>
</dbReference>
<dbReference type="PANTHER" id="PTHR43185:SF1">
    <property type="entry name" value="FE(2+) TRANSPORTER FEOB"/>
    <property type="match status" value="1"/>
</dbReference>
<evidence type="ECO:0000259" key="17">
    <source>
        <dbReference type="PROSITE" id="PS51711"/>
    </source>
</evidence>
<keyword evidence="9 16" id="KW-0408">Iron</keyword>
<keyword evidence="10" id="KW-0406">Ion transport</keyword>
<dbReference type="GO" id="GO:0046872">
    <property type="term" value="F:metal ion binding"/>
    <property type="evidence" value="ECO:0007669"/>
    <property type="project" value="UniProtKB-KW"/>
</dbReference>
<name>A0A6C2UR92_9BACT</name>
<feature type="binding site" evidence="14">
    <location>
        <begin position="116"/>
        <end position="119"/>
    </location>
    <ligand>
        <name>GTP</name>
        <dbReference type="ChEBI" id="CHEBI:37565"/>
        <label>4</label>
    </ligand>
</feature>
<dbReference type="Pfam" id="PF07664">
    <property type="entry name" value="FeoB_C"/>
    <property type="match status" value="1"/>
</dbReference>
<evidence type="ECO:0000256" key="1">
    <source>
        <dbReference type="ARBA" id="ARBA00004429"/>
    </source>
</evidence>
<dbReference type="AlphaFoldDB" id="A0A6C2UR92"/>
<dbReference type="Gene3D" id="3.40.50.300">
    <property type="entry name" value="P-loop containing nucleotide triphosphate hydrolases"/>
    <property type="match status" value="1"/>
</dbReference>
<gene>
    <name evidence="18" type="primary">feoB</name>
    <name evidence="18" type="ORF">SCARR_03848</name>
</gene>
<evidence type="ECO:0000313" key="19">
    <source>
        <dbReference type="Proteomes" id="UP000346198"/>
    </source>
</evidence>
<dbReference type="NCBIfam" id="TIGR00231">
    <property type="entry name" value="small_GTP"/>
    <property type="match status" value="1"/>
</dbReference>
<dbReference type="PRINTS" id="PR00326">
    <property type="entry name" value="GTP1OBG"/>
</dbReference>
<dbReference type="FunFam" id="3.40.50.300:FF:000426">
    <property type="entry name" value="Ferrous iron transport protein B"/>
    <property type="match status" value="1"/>
</dbReference>
<dbReference type="EMBL" id="CAAHFH010000002">
    <property type="protein sequence ID" value="VGO21771.1"/>
    <property type="molecule type" value="Genomic_DNA"/>
</dbReference>
<keyword evidence="15" id="KW-0460">Magnesium</keyword>
<comment type="subcellular location">
    <subcellularLocation>
        <location evidence="1 16">Cell inner membrane</location>
        <topology evidence="1 16">Multi-pass membrane protein</topology>
    </subcellularLocation>
</comment>
<feature type="transmembrane region" description="Helical" evidence="16">
    <location>
        <begin position="457"/>
        <end position="477"/>
    </location>
</feature>
<dbReference type="InterPro" id="IPR006073">
    <property type="entry name" value="GTP-bd"/>
</dbReference>
<dbReference type="PANTHER" id="PTHR43185">
    <property type="entry name" value="FERROUS IRON TRANSPORT PROTEIN B"/>
    <property type="match status" value="1"/>
</dbReference>
<feature type="transmembrane region" description="Helical" evidence="16">
    <location>
        <begin position="286"/>
        <end position="306"/>
    </location>
</feature>
<organism evidence="18 19">
    <name type="scientific">Pontiella sulfatireligans</name>
    <dbReference type="NCBI Taxonomy" id="2750658"/>
    <lineage>
        <taxon>Bacteria</taxon>
        <taxon>Pseudomonadati</taxon>
        <taxon>Kiritimatiellota</taxon>
        <taxon>Kiritimatiellia</taxon>
        <taxon>Kiritimatiellales</taxon>
        <taxon>Pontiellaceae</taxon>
        <taxon>Pontiella</taxon>
    </lineage>
</organism>
<evidence type="ECO:0000256" key="16">
    <source>
        <dbReference type="RuleBase" id="RU362098"/>
    </source>
</evidence>
<dbReference type="GO" id="GO:0015093">
    <property type="term" value="F:ferrous iron transmembrane transporter activity"/>
    <property type="evidence" value="ECO:0007669"/>
    <property type="project" value="UniProtKB-UniRule"/>
</dbReference>
<dbReference type="InterPro" id="IPR011640">
    <property type="entry name" value="Fe2_transport_prot_B_C"/>
</dbReference>
<evidence type="ECO:0000256" key="14">
    <source>
        <dbReference type="PIRSR" id="PIRSR603373-1"/>
    </source>
</evidence>
<evidence type="ECO:0000256" key="10">
    <source>
        <dbReference type="ARBA" id="ARBA00023065"/>
    </source>
</evidence>
<evidence type="ECO:0000256" key="6">
    <source>
        <dbReference type="ARBA" id="ARBA00022692"/>
    </source>
</evidence>
<keyword evidence="7 14" id="KW-0547">Nucleotide-binding</keyword>
<keyword evidence="5" id="KW-0997">Cell inner membrane</keyword>
<evidence type="ECO:0000256" key="2">
    <source>
        <dbReference type="ARBA" id="ARBA00022448"/>
    </source>
</evidence>
<protein>
    <recommendedName>
        <fullName evidence="13 16">Ferrous iron transport protein B</fullName>
    </recommendedName>
</protein>
<dbReference type="GO" id="GO:0005886">
    <property type="term" value="C:plasma membrane"/>
    <property type="evidence" value="ECO:0007669"/>
    <property type="project" value="UniProtKB-SubCell"/>
</dbReference>
<comment type="similarity">
    <text evidence="16">Belongs to the TRAFAC class TrmE-Era-EngA-EngB-Septin-like GTPase superfamily. FeoB GTPase (TC 9.A.8) family.</text>
</comment>
<feature type="binding site" evidence="15">
    <location>
        <position position="24"/>
    </location>
    <ligand>
        <name>Mg(2+)</name>
        <dbReference type="ChEBI" id="CHEBI:18420"/>
        <label>2</label>
    </ligand>
</feature>
<dbReference type="CDD" id="cd01879">
    <property type="entry name" value="FeoB"/>
    <property type="match status" value="1"/>
</dbReference>
<evidence type="ECO:0000256" key="5">
    <source>
        <dbReference type="ARBA" id="ARBA00022519"/>
    </source>
</evidence>
<keyword evidence="19" id="KW-1185">Reference proteome</keyword>
<feature type="transmembrane region" description="Helical" evidence="16">
    <location>
        <begin position="675"/>
        <end position="696"/>
    </location>
</feature>
<feature type="binding site" evidence="14">
    <location>
        <begin position="35"/>
        <end position="39"/>
    </location>
    <ligand>
        <name>GTP</name>
        <dbReference type="ChEBI" id="CHEBI:37565"/>
        <label>2</label>
    </ligand>
</feature>
<keyword evidence="8 16" id="KW-1133">Transmembrane helix</keyword>
<feature type="binding site" evidence="15">
    <location>
        <position position="21"/>
    </location>
    <ligand>
        <name>Mg(2+)</name>
        <dbReference type="ChEBI" id="CHEBI:18420"/>
        <label>2</label>
    </ligand>
</feature>
<keyword evidence="4 16" id="KW-0410">Iron transport</keyword>
<dbReference type="PROSITE" id="PS51711">
    <property type="entry name" value="G_FEOB"/>
    <property type="match status" value="1"/>
</dbReference>
<dbReference type="GO" id="GO:0005525">
    <property type="term" value="F:GTP binding"/>
    <property type="evidence" value="ECO:0007669"/>
    <property type="project" value="UniProtKB-KW"/>
</dbReference>
<evidence type="ECO:0000256" key="4">
    <source>
        <dbReference type="ARBA" id="ARBA00022496"/>
    </source>
</evidence>
<dbReference type="InterPro" id="IPR030389">
    <property type="entry name" value="G_FEOB_dom"/>
</dbReference>
<dbReference type="Gene3D" id="1.10.287.1770">
    <property type="match status" value="1"/>
</dbReference>
<dbReference type="Proteomes" id="UP000346198">
    <property type="component" value="Unassembled WGS sequence"/>
</dbReference>
<sequence length="765" mass="83371">MSNLKIALAGNPNCGKTTVFNALTGSKQQVGNWPGVTVERVIGQYVHCEAAIDVTDLPGIYSFSALSPDEEVARKHILFDTPDVVVNVVDASNLERNLYLTTQLLEMDVPVIVALNMMDMATQRGIRIEVEHLAKHLGCPVIPVVASKKKGIEELKKEICAISKSHLKPGVRVAYEKDIEKVLQSMEISLGDVALTKRVSPRWLAIKLLEKDDLAFEIIGADKAQLPDLDHQLRKVERIVGEDADMIIADGRYGFIHGLARDVTAGSDKMRKTFSDAVDKFVLNKVLGFPIFFGVMYLVFAITINIGGPFIDFFDGFCGTIFVDGFGHLLETIHTPAWAVAILAEGLGGGIQTVSTFIPPIFFIFFCLSFLEDSGYMSRAAFVMDHFLRTIGLPGKAFIPMLVGFGCNVPGIMATRTLESRRERILAIMMNPFMSCGARLPVYTLFAAAFFPQSGGVVIFGIYLIGIALAVMTGLLFKKTLLRGEVTSFVMELPPYHMPTLSGVMYHTWHRLKSFLIKAGQVILLIVAVLGFLNSMGTDGSFGNNDSKDSVLSAMSRAVTPVFRPMGIEDENWPATVGLFTGIFAKEAVVGTLDSIYSQIETADEIAAEQAEAVFEFWPGIISAIAAIPAGYEGFFDTLKDPLGLSRALVEVDEADQSSYATMVSRFGEHGPKAAFAYLLFILIYAPCVAALAAIAREIGMGWMLFAVSYLTILAWVVSTIYFQLATFTEHPSASAGWLGLCGAILVTFYIGLRMAGDKGAEQHA</sequence>
<dbReference type="InterPro" id="IPR003373">
    <property type="entry name" value="Fe2_transport_prot-B"/>
</dbReference>
<feature type="transmembrane region" description="Helical" evidence="16">
    <location>
        <begin position="703"/>
        <end position="723"/>
    </location>
</feature>
<keyword evidence="2 16" id="KW-0813">Transport</keyword>
<dbReference type="RefSeq" id="WP_136063208.1">
    <property type="nucleotide sequence ID" value="NZ_CAAHFH010000002.1"/>
</dbReference>
<keyword evidence="15" id="KW-0479">Metal-binding</keyword>
<feature type="transmembrane region" description="Helical" evidence="16">
    <location>
        <begin position="515"/>
        <end position="533"/>
    </location>
</feature>
<evidence type="ECO:0000256" key="3">
    <source>
        <dbReference type="ARBA" id="ARBA00022475"/>
    </source>
</evidence>
<feature type="binding site" evidence="14">
    <location>
        <begin position="10"/>
        <end position="17"/>
    </location>
    <ligand>
        <name>GTP</name>
        <dbReference type="ChEBI" id="CHEBI:37565"/>
        <label>1</label>
    </ligand>
</feature>
<keyword evidence="12 16" id="KW-0472">Membrane</keyword>
<evidence type="ECO:0000256" key="9">
    <source>
        <dbReference type="ARBA" id="ARBA00023004"/>
    </source>
</evidence>
<comment type="function">
    <text evidence="16">Probable transporter of a GTP-driven Fe(2+) uptake system.</text>
</comment>
<evidence type="ECO:0000256" key="8">
    <source>
        <dbReference type="ARBA" id="ARBA00022989"/>
    </source>
</evidence>
<dbReference type="Pfam" id="PF02421">
    <property type="entry name" value="FeoB_N"/>
    <property type="match status" value="1"/>
</dbReference>
<evidence type="ECO:0000256" key="11">
    <source>
        <dbReference type="ARBA" id="ARBA00023134"/>
    </source>
</evidence>